<dbReference type="Gene3D" id="3.40.50.1820">
    <property type="entry name" value="alpha/beta hydrolase"/>
    <property type="match status" value="1"/>
</dbReference>
<name>A0A2T7C4J5_9POAL</name>
<dbReference type="STRING" id="1504633.A0A2T7C4J5"/>
<dbReference type="Gramene" id="PUZ38247">
    <property type="protein sequence ID" value="PUZ38247"/>
    <property type="gene ID" value="GQ55_9G181400"/>
</dbReference>
<organism evidence="2 3">
    <name type="scientific">Panicum hallii var. hallii</name>
    <dbReference type="NCBI Taxonomy" id="1504633"/>
    <lineage>
        <taxon>Eukaryota</taxon>
        <taxon>Viridiplantae</taxon>
        <taxon>Streptophyta</taxon>
        <taxon>Embryophyta</taxon>
        <taxon>Tracheophyta</taxon>
        <taxon>Spermatophyta</taxon>
        <taxon>Magnoliopsida</taxon>
        <taxon>Liliopsida</taxon>
        <taxon>Poales</taxon>
        <taxon>Poaceae</taxon>
        <taxon>PACMAD clade</taxon>
        <taxon>Panicoideae</taxon>
        <taxon>Panicodae</taxon>
        <taxon>Paniceae</taxon>
        <taxon>Panicinae</taxon>
        <taxon>Panicum</taxon>
        <taxon>Panicum sect. Panicum</taxon>
    </lineage>
</organism>
<evidence type="ECO:0000313" key="2">
    <source>
        <dbReference type="EMBL" id="PUZ38247.1"/>
    </source>
</evidence>
<dbReference type="InterPro" id="IPR003386">
    <property type="entry name" value="LACT/PDAT_acylTrfase"/>
</dbReference>
<protein>
    <submittedName>
        <fullName evidence="2">Uncharacterized protein</fullName>
    </submittedName>
</protein>
<gene>
    <name evidence="2" type="ORF">GQ55_9G181400</name>
</gene>
<sequence length="436" mass="46949">MTLHVVVAGSTSYAGQAPSQWRCSSTGCCCRLSSSSSRGPSSSATAAARPRRRRTSTPSCCSRATSAASSARGSPAPGCGARKGEGWFRLWENYTALRDPALAPCYADQLRLVYDPAARDYRNVPGVETRVVSFGTTRGFGSDNPAIKNDCMRMLVDALEGVGYRDGENMFGAPYDFRYAPAPPGQPNRHFSGFVSSLRRLVERASERNRGRPVILVGHSHGSINAAAFLNQNTLRWRRRYIKHFVMTSMGAGGAVGPLKTLASGTGDVLSGNTSRSFASAFLTLPSPDVFGHAPLLITRARNYSAYDLPEFLAAIGFSDDEVAARYRARALPAALNVFRAPIVPMTCINAIGAPTVEKLVYWDGDFSAEPEVVYGDGDGMITLASFLALDTVIGGDPDQEYYKSVLIPNTTHSGIMKDGFALQCVVTEILEANRR</sequence>
<keyword evidence="3" id="KW-1185">Reference proteome</keyword>
<dbReference type="Pfam" id="PF02450">
    <property type="entry name" value="LCAT"/>
    <property type="match status" value="1"/>
</dbReference>
<accession>A0A2T7C4J5</accession>
<dbReference type="OrthoDB" id="190846at2759"/>
<dbReference type="SUPFAM" id="SSF53474">
    <property type="entry name" value="alpha/beta-Hydrolases"/>
    <property type="match status" value="1"/>
</dbReference>
<feature type="compositionally biased region" description="Low complexity" evidence="1">
    <location>
        <begin position="56"/>
        <end position="79"/>
    </location>
</feature>
<feature type="region of interest" description="Disordered" evidence="1">
    <location>
        <begin position="32"/>
        <end position="79"/>
    </location>
</feature>
<dbReference type="PANTHER" id="PTHR11440">
    <property type="entry name" value="LECITHIN-CHOLESTEROL ACYLTRANSFERASE-RELATED"/>
    <property type="match status" value="1"/>
</dbReference>
<proteinExistence type="predicted"/>
<feature type="compositionally biased region" description="Low complexity" evidence="1">
    <location>
        <begin position="32"/>
        <end position="48"/>
    </location>
</feature>
<dbReference type="Proteomes" id="UP000244336">
    <property type="component" value="Chromosome 9"/>
</dbReference>
<reference evidence="2 3" key="1">
    <citation type="submission" date="2018-04" db="EMBL/GenBank/DDBJ databases">
        <title>WGS assembly of Panicum hallii var. hallii HAL2.</title>
        <authorList>
            <person name="Lovell J."/>
            <person name="Jenkins J."/>
            <person name="Lowry D."/>
            <person name="Mamidi S."/>
            <person name="Sreedasyam A."/>
            <person name="Weng X."/>
            <person name="Barry K."/>
            <person name="Bonette J."/>
            <person name="Campitelli B."/>
            <person name="Daum C."/>
            <person name="Gordon S."/>
            <person name="Gould B."/>
            <person name="Lipzen A."/>
            <person name="MacQueen A."/>
            <person name="Palacio-Mejia J."/>
            <person name="Plott C."/>
            <person name="Shakirov E."/>
            <person name="Shu S."/>
            <person name="Yoshinaga Y."/>
            <person name="Zane M."/>
            <person name="Rokhsar D."/>
            <person name="Grimwood J."/>
            <person name="Schmutz J."/>
            <person name="Juenger T."/>
        </authorList>
    </citation>
    <scope>NUCLEOTIDE SEQUENCE [LARGE SCALE GENOMIC DNA]</scope>
    <source>
        <strain evidence="3">cv. HAL2</strain>
    </source>
</reference>
<evidence type="ECO:0000313" key="3">
    <source>
        <dbReference type="Proteomes" id="UP000244336"/>
    </source>
</evidence>
<dbReference type="AlphaFoldDB" id="A0A2T7C4J5"/>
<dbReference type="GO" id="GO:0006629">
    <property type="term" value="P:lipid metabolic process"/>
    <property type="evidence" value="ECO:0007669"/>
    <property type="project" value="InterPro"/>
</dbReference>
<dbReference type="GO" id="GO:0008374">
    <property type="term" value="F:O-acyltransferase activity"/>
    <property type="evidence" value="ECO:0007669"/>
    <property type="project" value="InterPro"/>
</dbReference>
<dbReference type="EMBL" id="CM009757">
    <property type="protein sequence ID" value="PUZ38247.1"/>
    <property type="molecule type" value="Genomic_DNA"/>
</dbReference>
<evidence type="ECO:0000256" key="1">
    <source>
        <dbReference type="SAM" id="MobiDB-lite"/>
    </source>
</evidence>
<dbReference type="InterPro" id="IPR029058">
    <property type="entry name" value="AB_hydrolase_fold"/>
</dbReference>